<accession>A0A0C1YKR8</accession>
<feature type="modified residue" description="4-aspartylphosphate" evidence="10">
    <location>
        <position position="1885"/>
    </location>
</feature>
<feature type="region of interest" description="Disordered" evidence="12">
    <location>
        <begin position="1106"/>
        <end position="1139"/>
    </location>
</feature>
<evidence type="ECO:0000259" key="15">
    <source>
        <dbReference type="PROSITE" id="PS50851"/>
    </source>
</evidence>
<evidence type="ECO:0000256" key="12">
    <source>
        <dbReference type="SAM" id="MobiDB-lite"/>
    </source>
</evidence>
<dbReference type="SMART" id="SM00073">
    <property type="entry name" value="HPT"/>
    <property type="match status" value="3"/>
</dbReference>
<evidence type="ECO:0000256" key="3">
    <source>
        <dbReference type="ARBA" id="ARBA00021495"/>
    </source>
</evidence>
<dbReference type="PROSITE" id="PS50110">
    <property type="entry name" value="RESPONSE_REGULATORY"/>
    <property type="match status" value="1"/>
</dbReference>
<feature type="modified residue" description="Phosphohistidine" evidence="9">
    <location>
        <position position="1026"/>
    </location>
</feature>
<name>A0A0C1YKR8_9BURK</name>
<evidence type="ECO:0000256" key="10">
    <source>
        <dbReference type="PROSITE-ProRule" id="PRU00169"/>
    </source>
</evidence>
<protein>
    <recommendedName>
        <fullName evidence="3">Chemotaxis protein CheA</fullName>
        <ecNumber evidence="2">2.7.13.3</ecNumber>
    </recommendedName>
</protein>
<dbReference type="InterPro" id="IPR001789">
    <property type="entry name" value="Sig_transdc_resp-reg_receiver"/>
</dbReference>
<dbReference type="InterPro" id="IPR008207">
    <property type="entry name" value="Sig_transdc_His_kin_Hpt_dom"/>
</dbReference>
<dbReference type="FunFam" id="3.30.565.10:FF:000016">
    <property type="entry name" value="Chemotaxis protein CheA, putative"/>
    <property type="match status" value="1"/>
</dbReference>
<dbReference type="Pfam" id="PF02518">
    <property type="entry name" value="HATPase_c"/>
    <property type="match status" value="1"/>
</dbReference>
<feature type="domain" description="CheW-like" evidence="15">
    <location>
        <begin position="1652"/>
        <end position="1787"/>
    </location>
</feature>
<dbReference type="SUPFAM" id="SSF50341">
    <property type="entry name" value="CheW-like"/>
    <property type="match status" value="1"/>
</dbReference>
<feature type="compositionally biased region" description="Basic and acidic residues" evidence="12">
    <location>
        <begin position="1106"/>
        <end position="1122"/>
    </location>
</feature>
<gene>
    <name evidence="17" type="ORF">TSA66_10165</name>
</gene>
<keyword evidence="6 17" id="KW-0418">Kinase</keyword>
<dbReference type="PROSITE" id="PS50109">
    <property type="entry name" value="HIS_KIN"/>
    <property type="match status" value="1"/>
</dbReference>
<dbReference type="CDD" id="cd00088">
    <property type="entry name" value="HPT"/>
    <property type="match status" value="2"/>
</dbReference>
<dbReference type="SMART" id="SM00448">
    <property type="entry name" value="REC"/>
    <property type="match status" value="1"/>
</dbReference>
<dbReference type="PRINTS" id="PR00344">
    <property type="entry name" value="BCTRLSENSOR"/>
</dbReference>
<evidence type="ECO:0000256" key="6">
    <source>
        <dbReference type="ARBA" id="ARBA00022777"/>
    </source>
</evidence>
<dbReference type="STRING" id="709839.TSA66_10165"/>
<evidence type="ECO:0000256" key="9">
    <source>
        <dbReference type="PROSITE-ProRule" id="PRU00110"/>
    </source>
</evidence>
<dbReference type="SMART" id="SM00387">
    <property type="entry name" value="HATPase_c"/>
    <property type="match status" value="1"/>
</dbReference>
<feature type="domain" description="Histidine kinase" evidence="13">
    <location>
        <begin position="1452"/>
        <end position="1650"/>
    </location>
</feature>
<evidence type="ECO:0000256" key="11">
    <source>
        <dbReference type="SAM" id="Coils"/>
    </source>
</evidence>
<dbReference type="GO" id="GO:0005737">
    <property type="term" value="C:cytoplasm"/>
    <property type="evidence" value="ECO:0007669"/>
    <property type="project" value="InterPro"/>
</dbReference>
<feature type="domain" description="HPt" evidence="16">
    <location>
        <begin position="708"/>
        <end position="815"/>
    </location>
</feature>
<dbReference type="Pfam" id="PF01627">
    <property type="entry name" value="Hpt"/>
    <property type="match status" value="3"/>
</dbReference>
<sequence length="1959" mass="213930">MTTPSSASSQGARDFDAGPLSWVMGEIREALNRSKTALHEAVTQDAESRATSLRHAKTYLHQAHGALQIVDVDGVAIITETVEDLLDRVDAGQLELSSALSDAIGNGYTALIEYLDELLSGMPHQPVRLFPYYRALLEARGAERIHPADLFFPNLAIRPQLPITEPANAASPEQYVGMRKRFEKALLPFLKSSDPAAERATAAAMRELVGEIECMQGQQQARSFWWVMHGFAEAVAAGQIQNEIYVKQLFARINLQLRRLSQGSSSITERLLRDALFFIAKTKNPSPRAQQIRAAYRLDGMVPADYDKKRYGQIDVDALAAAKERLSQAKNIWNRIAGGDVSVAESFEHEMRMLADAGAKLNAPSLTKLLRELKGIARHAAHAKPGEALGLEMATSLLFVENSLNNIGRLQENFAERADAMTARLLAVVSGEALAESAPWLDDMSRQAQQRQTIAALAGEMQASLRQVEKMLDEFFRDPSQRDPLGQLDSVLHQIEGALVVLDQEDAARTVEHTRSAVQRFAAGDVQPPAEQEFQQVAQNVGALSFFIETLQHQPDSAKKRFSFDDRSCSFRANLIEPKPAADDTELVVEVPQAPAASSEPEVPILTVENELAQHQRQTAELAKSLTEQPDNPVLQEQLKESLEQIRLDAALIDMPEATDQARSGIELLGSLDCQPSQEALAKIISATTPAPAASAPTLPPVVTPASDEAIDAELLEIFLLEAEEVLGAVRQTLPESRNAPHNQEHLTTLRRSFHTLKGSSRMVGLVAFGEAAWSIEQVLNLRLADGRGGDADLYALLEKAAEILAAWVQDLKEYGKSGQTQHALVAAAERMKEGGGFVFEDRAATPLAVEHEAPADVPASEPLPTFVSEPVMTTEEVPDVEVEPALSDDGIDDAPSIVAESFAEPVPETLPDLPVAEEIQLSDADLAMFEPAVSESLPPQPPVVENALAPVASIAEVIEFPTLQAPEVKPNDTVKRIGDLEISVPLYNIYLTETDELVRTLAQDMAEWRHEPEREVSIQSVHAAHSLAGSSATVGFTSLQEAAHALEMVLQLLSRKPVRLLPHEFDALEQSVERLKLMLQTFALGEMPAYQSEFARLLRSVQQDIEQRSEQRTGVDTLQRDDEPEPQDEPAAVLSAQPEPEVAPFAEPVFAGESGAPSEAALKDELDADLLPVFFEEGRDIFPQMGSVLRSWQEQPSNGELPQSLLRQLHTLKGSARMAGAMGLGQHLHDMETRVENLMHLGAPSAIALEDLLVRYDHGLQMFEHLQNPQATPAPVIETAPASPVADEAKSAVHEPVVLAPLMPLQAGKVAPTPIATARAVATPAAPAQLVRVRADILDRLVNQAGEVSISRSKLETEVGTLRQSLSELTDNVSRLRDQLREIEMQAETQIASHMGSSADREFDPLEFDRFTRLQELTRMMAESVNDVGSVHHNLSRTLDSAAGDLITQARLTRELQQDLMRVRMVQFASISERLFRVTRQAAKEVDKRVNLDIRGSAVEIDRGVLEKMTGPFEHLLRNAVAHGIESREARRAAGKSETGELLVEIRQEGNEVVIQFSDDGQGLNVDRIRNKAKHVGLLASDGDMSDDEVRDLIFHPGFSTAEQVTELAGRGIGMDVVRSEAAALGGRVSTWSEPGTGTRFTIHLPLTLAVTQVVLLSTGGKIYAVPSVLVEQVQQLKTNALAAAYNDGVVVWQGVRVPMYYLPALLGDTAASPVSQHYSPLLILKSGSDRVAIHVDEVVGNREVVVKNIGPQLARLIGIAGATVLGSGDIVLILNPVPLALRAAHENMRAPRILASDAPASMGAIAEMAPHDPSPPAPLVPRSEPVQGLRRQHIVMVVDDSLTVRRVTQRLLTREGYQVVLAKDGVDALEHLQSVTPDVMLVDIEMPRMDGFDLTRNVRGDERTRHIPIIMITSRTAGKHRNYALELGVNEYLGKPYQEEELLRLIAGYVNKETPVA</sequence>
<dbReference type="PANTHER" id="PTHR43395:SF8">
    <property type="entry name" value="HISTIDINE KINASE"/>
    <property type="match status" value="1"/>
</dbReference>
<dbReference type="InterPro" id="IPR036061">
    <property type="entry name" value="CheW-like_dom_sf"/>
</dbReference>
<dbReference type="InterPro" id="IPR003594">
    <property type="entry name" value="HATPase_dom"/>
</dbReference>
<keyword evidence="11" id="KW-0175">Coiled coil</keyword>
<proteinExistence type="predicted"/>
<dbReference type="InterPro" id="IPR011006">
    <property type="entry name" value="CheY-like_superfamily"/>
</dbReference>
<dbReference type="RefSeq" id="WP_040039916.1">
    <property type="nucleotide sequence ID" value="NZ_JWJG01000028.1"/>
</dbReference>
<dbReference type="InterPro" id="IPR037006">
    <property type="entry name" value="CheA-like_homodim_sf"/>
</dbReference>
<feature type="domain" description="Response regulatory" evidence="14">
    <location>
        <begin position="1836"/>
        <end position="1952"/>
    </location>
</feature>
<evidence type="ECO:0000313" key="17">
    <source>
        <dbReference type="EMBL" id="KIF81092.1"/>
    </source>
</evidence>
<feature type="coiled-coil region" evidence="11">
    <location>
        <begin position="1353"/>
        <end position="1387"/>
    </location>
</feature>
<evidence type="ECO:0000256" key="8">
    <source>
        <dbReference type="ARBA" id="ARBA00035100"/>
    </source>
</evidence>
<evidence type="ECO:0000313" key="18">
    <source>
        <dbReference type="Proteomes" id="UP000031572"/>
    </source>
</evidence>
<dbReference type="Gene3D" id="3.40.50.2300">
    <property type="match status" value="1"/>
</dbReference>
<dbReference type="Pfam" id="PF26379">
    <property type="entry name" value="FimL_2nd"/>
    <property type="match status" value="1"/>
</dbReference>
<dbReference type="Gene3D" id="3.30.565.10">
    <property type="entry name" value="Histidine kinase-like ATPase, C-terminal domain"/>
    <property type="match status" value="1"/>
</dbReference>
<evidence type="ECO:0000259" key="14">
    <source>
        <dbReference type="PROSITE" id="PS50110"/>
    </source>
</evidence>
<evidence type="ECO:0000256" key="2">
    <source>
        <dbReference type="ARBA" id="ARBA00012438"/>
    </source>
</evidence>
<dbReference type="OrthoDB" id="9146932at2"/>
<evidence type="ECO:0000256" key="4">
    <source>
        <dbReference type="ARBA" id="ARBA00022553"/>
    </source>
</evidence>
<dbReference type="InterPro" id="IPR004105">
    <property type="entry name" value="CheA-like_dim"/>
</dbReference>
<dbReference type="GO" id="GO:0006935">
    <property type="term" value="P:chemotaxis"/>
    <property type="evidence" value="ECO:0007669"/>
    <property type="project" value="InterPro"/>
</dbReference>
<dbReference type="Gene3D" id="1.10.287.560">
    <property type="entry name" value="Histidine kinase CheA-like, homodimeric domain"/>
    <property type="match status" value="1"/>
</dbReference>
<dbReference type="PROSITE" id="PS50851">
    <property type="entry name" value="CHEW"/>
    <property type="match status" value="1"/>
</dbReference>
<dbReference type="Gene3D" id="2.30.30.40">
    <property type="entry name" value="SH3 Domains"/>
    <property type="match status" value="1"/>
</dbReference>
<dbReference type="Gene3D" id="1.20.120.160">
    <property type="entry name" value="HPT domain"/>
    <property type="match status" value="4"/>
</dbReference>
<evidence type="ECO:0000256" key="5">
    <source>
        <dbReference type="ARBA" id="ARBA00022679"/>
    </source>
</evidence>
<dbReference type="SUPFAM" id="SSF47226">
    <property type="entry name" value="Histidine-containing phosphotransfer domain, HPT domain"/>
    <property type="match status" value="5"/>
</dbReference>
<keyword evidence="5" id="KW-0808">Transferase</keyword>
<feature type="domain" description="HPt" evidence="16">
    <location>
        <begin position="980"/>
        <end position="1083"/>
    </location>
</feature>
<reference evidence="17 18" key="1">
    <citation type="submission" date="2014-12" db="EMBL/GenBank/DDBJ databases">
        <title>Denitrispirillum autotrophicum gen. nov., sp. nov., Denitrifying, Facultatively Autotrophic Bacteria Isolated from Rice Paddy Soil.</title>
        <authorList>
            <person name="Ishii S."/>
            <person name="Ashida N."/>
            <person name="Ohno H."/>
            <person name="Otsuka S."/>
            <person name="Yokota A."/>
            <person name="Senoo K."/>
        </authorList>
    </citation>
    <scope>NUCLEOTIDE SEQUENCE [LARGE SCALE GENOMIC DNA]</scope>
    <source>
        <strain evidence="17 18">TSA66</strain>
    </source>
</reference>
<dbReference type="PANTHER" id="PTHR43395">
    <property type="entry name" value="SENSOR HISTIDINE KINASE CHEA"/>
    <property type="match status" value="1"/>
</dbReference>
<evidence type="ECO:0000259" key="13">
    <source>
        <dbReference type="PROSITE" id="PS50109"/>
    </source>
</evidence>
<evidence type="ECO:0000256" key="1">
    <source>
        <dbReference type="ARBA" id="ARBA00000085"/>
    </source>
</evidence>
<dbReference type="InterPro" id="IPR051315">
    <property type="entry name" value="Bact_Chemotaxis_CheA"/>
</dbReference>
<dbReference type="InterPro" id="IPR005467">
    <property type="entry name" value="His_kinase_dom"/>
</dbReference>
<dbReference type="PROSITE" id="PS50894">
    <property type="entry name" value="HPT"/>
    <property type="match status" value="3"/>
</dbReference>
<dbReference type="CDD" id="cd17546">
    <property type="entry name" value="REC_hyHK_CKI1_RcsC-like"/>
    <property type="match status" value="1"/>
</dbReference>
<feature type="domain" description="HPt" evidence="16">
    <location>
        <begin position="1164"/>
        <end position="1271"/>
    </location>
</feature>
<comment type="catalytic activity">
    <reaction evidence="1">
        <text>ATP + protein L-histidine = ADP + protein N-phospho-L-histidine.</text>
        <dbReference type="EC" id="2.7.13.3"/>
    </reaction>
</comment>
<dbReference type="SMART" id="SM00260">
    <property type="entry name" value="CheW"/>
    <property type="match status" value="1"/>
</dbReference>
<dbReference type="InterPro" id="IPR004358">
    <property type="entry name" value="Sig_transdc_His_kin-like_C"/>
</dbReference>
<keyword evidence="18" id="KW-1185">Reference proteome</keyword>
<evidence type="ECO:0000259" key="16">
    <source>
        <dbReference type="PROSITE" id="PS50894"/>
    </source>
</evidence>
<keyword evidence="7" id="KW-0902">Two-component regulatory system</keyword>
<dbReference type="InterPro" id="IPR036890">
    <property type="entry name" value="HATPase_C_sf"/>
</dbReference>
<dbReference type="InterPro" id="IPR002545">
    <property type="entry name" value="CheW-lke_dom"/>
</dbReference>
<organism evidence="17 18">
    <name type="scientific">Noviherbaspirillum autotrophicum</name>
    <dbReference type="NCBI Taxonomy" id="709839"/>
    <lineage>
        <taxon>Bacteria</taxon>
        <taxon>Pseudomonadati</taxon>
        <taxon>Pseudomonadota</taxon>
        <taxon>Betaproteobacteria</taxon>
        <taxon>Burkholderiales</taxon>
        <taxon>Oxalobacteraceae</taxon>
        <taxon>Noviherbaspirillum</taxon>
    </lineage>
</organism>
<dbReference type="SUPFAM" id="SSF52172">
    <property type="entry name" value="CheY-like"/>
    <property type="match status" value="1"/>
</dbReference>
<dbReference type="EMBL" id="JWJG01000028">
    <property type="protein sequence ID" value="KIF81092.1"/>
    <property type="molecule type" value="Genomic_DNA"/>
</dbReference>
<evidence type="ECO:0000256" key="7">
    <source>
        <dbReference type="ARBA" id="ARBA00023012"/>
    </source>
</evidence>
<keyword evidence="4 10" id="KW-0597">Phosphoprotein</keyword>
<dbReference type="Pfam" id="PF00072">
    <property type="entry name" value="Response_reg"/>
    <property type="match status" value="1"/>
</dbReference>
<dbReference type="SUPFAM" id="SSF55874">
    <property type="entry name" value="ATPase domain of HSP90 chaperone/DNA topoisomerase II/histidine kinase"/>
    <property type="match status" value="1"/>
</dbReference>
<comment type="function">
    <text evidence="8">Involved in the transmission of sensory signals from the chemoreceptors to the flagellar motors. CheA is autophosphorylated; it can transfer its phosphate group to either CheB or CheY.</text>
</comment>
<dbReference type="Pfam" id="PF01584">
    <property type="entry name" value="CheW"/>
    <property type="match status" value="1"/>
</dbReference>
<comment type="caution">
    <text evidence="17">The sequence shown here is derived from an EMBL/GenBank/DDBJ whole genome shotgun (WGS) entry which is preliminary data.</text>
</comment>
<feature type="modified residue" description="Phosphohistidine" evidence="9">
    <location>
        <position position="755"/>
    </location>
</feature>
<dbReference type="SMART" id="SM01231">
    <property type="entry name" value="H-kinase_dim"/>
    <property type="match status" value="1"/>
</dbReference>
<feature type="modified residue" description="Phosphohistidine" evidence="9">
    <location>
        <position position="1211"/>
    </location>
</feature>
<dbReference type="InterPro" id="IPR036641">
    <property type="entry name" value="HPT_dom_sf"/>
</dbReference>
<dbReference type="GO" id="GO:0000155">
    <property type="term" value="F:phosphorelay sensor kinase activity"/>
    <property type="evidence" value="ECO:0007669"/>
    <property type="project" value="InterPro"/>
</dbReference>
<dbReference type="EC" id="2.7.13.3" evidence="2"/>
<dbReference type="Proteomes" id="UP000031572">
    <property type="component" value="Unassembled WGS sequence"/>
</dbReference>
<dbReference type="InterPro" id="IPR058661">
    <property type="entry name" value="FimL_2nd"/>
</dbReference>